<dbReference type="InterPro" id="IPR001128">
    <property type="entry name" value="Cyt_P450"/>
</dbReference>
<dbReference type="OMA" id="IYGHKSG"/>
<dbReference type="GO" id="GO:0004497">
    <property type="term" value="F:monooxygenase activity"/>
    <property type="evidence" value="ECO:0007669"/>
    <property type="project" value="UniProtKB-KW"/>
</dbReference>
<evidence type="ECO:0000256" key="3">
    <source>
        <dbReference type="ARBA" id="ARBA00022617"/>
    </source>
</evidence>
<keyword evidence="7 9" id="KW-0503">Monooxygenase</keyword>
<evidence type="ECO:0008006" key="12">
    <source>
        <dbReference type="Google" id="ProtNLM"/>
    </source>
</evidence>
<evidence type="ECO:0000256" key="2">
    <source>
        <dbReference type="ARBA" id="ARBA00010617"/>
    </source>
</evidence>
<reference evidence="10 11" key="1">
    <citation type="journal article" date="2014" name="Genome Announc.">
        <title>Draft genome sequence of the pathogenic fungus Scedosporium apiospermum.</title>
        <authorList>
            <person name="Vandeputte P."/>
            <person name="Ghamrawi S."/>
            <person name="Rechenmann M."/>
            <person name="Iltis A."/>
            <person name="Giraud S."/>
            <person name="Fleury M."/>
            <person name="Thornton C."/>
            <person name="Delhaes L."/>
            <person name="Meyer W."/>
            <person name="Papon N."/>
            <person name="Bouchara J.P."/>
        </authorList>
    </citation>
    <scope>NUCLEOTIDE SEQUENCE [LARGE SCALE GENOMIC DNA]</scope>
    <source>
        <strain evidence="10 11">IHEM 14462</strain>
    </source>
</reference>
<accession>A0A084G7L8</accession>
<evidence type="ECO:0000256" key="4">
    <source>
        <dbReference type="ARBA" id="ARBA00022723"/>
    </source>
</evidence>
<dbReference type="RefSeq" id="XP_016643129.1">
    <property type="nucleotide sequence ID" value="XM_016787250.1"/>
</dbReference>
<dbReference type="PANTHER" id="PTHR24305">
    <property type="entry name" value="CYTOCHROME P450"/>
    <property type="match status" value="1"/>
</dbReference>
<name>A0A084G7L8_PSEDA</name>
<dbReference type="SUPFAM" id="SSF48264">
    <property type="entry name" value="Cytochrome P450"/>
    <property type="match status" value="1"/>
</dbReference>
<dbReference type="KEGG" id="sapo:SAPIO_CDS4779"/>
<dbReference type="PROSITE" id="PS00086">
    <property type="entry name" value="CYTOCHROME_P450"/>
    <property type="match status" value="1"/>
</dbReference>
<dbReference type="GeneID" id="27723851"/>
<comment type="caution">
    <text evidence="10">The sequence shown here is derived from an EMBL/GenBank/DDBJ whole genome shotgun (WGS) entry which is preliminary data.</text>
</comment>
<dbReference type="VEuPathDB" id="FungiDB:SAPIO_CDS4779"/>
<dbReference type="Pfam" id="PF00067">
    <property type="entry name" value="p450"/>
    <property type="match status" value="1"/>
</dbReference>
<evidence type="ECO:0000313" key="10">
    <source>
        <dbReference type="EMBL" id="KEZ43330.1"/>
    </source>
</evidence>
<dbReference type="Gene3D" id="1.10.630.10">
    <property type="entry name" value="Cytochrome P450"/>
    <property type="match status" value="1"/>
</dbReference>
<keyword evidence="4 8" id="KW-0479">Metal-binding</keyword>
<comment type="similarity">
    <text evidence="2 9">Belongs to the cytochrome P450 family.</text>
</comment>
<proteinExistence type="inferred from homology"/>
<evidence type="ECO:0000256" key="8">
    <source>
        <dbReference type="PIRSR" id="PIRSR602401-1"/>
    </source>
</evidence>
<dbReference type="AlphaFoldDB" id="A0A084G7L8"/>
<dbReference type="PRINTS" id="PR00385">
    <property type="entry name" value="P450"/>
</dbReference>
<dbReference type="PANTHER" id="PTHR24305:SF29">
    <property type="entry name" value="BENZOATE-PARA-HYDROXYLASE"/>
    <property type="match status" value="1"/>
</dbReference>
<dbReference type="CDD" id="cd11061">
    <property type="entry name" value="CYP67-like"/>
    <property type="match status" value="1"/>
</dbReference>
<evidence type="ECO:0000313" key="11">
    <source>
        <dbReference type="Proteomes" id="UP000028545"/>
    </source>
</evidence>
<feature type="binding site" description="axial binding residue" evidence="8">
    <location>
        <position position="379"/>
    </location>
    <ligand>
        <name>heme</name>
        <dbReference type="ChEBI" id="CHEBI:30413"/>
    </ligand>
    <ligandPart>
        <name>Fe</name>
        <dbReference type="ChEBI" id="CHEBI:18248"/>
    </ligandPart>
</feature>
<evidence type="ECO:0000256" key="9">
    <source>
        <dbReference type="RuleBase" id="RU000461"/>
    </source>
</evidence>
<protein>
    <recommendedName>
        <fullName evidence="12">Benzoate 4-monooxygenase</fullName>
    </recommendedName>
</protein>
<sequence>MKEHEKYGEFVRIAPNHISINDPVAVTQIYGHKTGFTKSQFYDAFLQVRPVIFNARDVATHVRKRKFLNPAFAARSLADFEPHMNAELLSWKRRLQRIHDREQGHLDMVVWTNFLAFDVIGSFAFGRPFGFIEKGNDPYNLIHTIDVRGEVLNALGTLPTWMKPLAKYNFFDSFWSSGLRATASIEKIGREAYLRRKESKEDRRDILSYLLAATDPKNKEPIEEDEVIAEYISFIVGGSDTTSSTMTNFIDIVSRDRQLQARIQQELDETWPGEQEDDWVPQERQVVNLPFLVAVLREVMRFRPTSATGLERITPKGGKMIAGKFIPENTIVSVPTCGVMMNPDIFISPKEFKPERWLGPDAQKLLENFLPFSTGPRACIGRNFAWAEVLKAMALLFKLYDVERSHGKPTVLREGFFNKAAECEVVLRRRL</sequence>
<dbReference type="GO" id="GO:0020037">
    <property type="term" value="F:heme binding"/>
    <property type="evidence" value="ECO:0007669"/>
    <property type="project" value="InterPro"/>
</dbReference>
<dbReference type="InterPro" id="IPR002401">
    <property type="entry name" value="Cyt_P450_E_grp-I"/>
</dbReference>
<keyword evidence="3 8" id="KW-0349">Heme</keyword>
<dbReference type="Proteomes" id="UP000028545">
    <property type="component" value="Unassembled WGS sequence"/>
</dbReference>
<evidence type="ECO:0000256" key="1">
    <source>
        <dbReference type="ARBA" id="ARBA00001971"/>
    </source>
</evidence>
<keyword evidence="6 8" id="KW-0408">Iron</keyword>
<dbReference type="HOGENOM" id="CLU_001570_14_0_1"/>
<comment type="cofactor">
    <cofactor evidence="1 8">
        <name>heme</name>
        <dbReference type="ChEBI" id="CHEBI:30413"/>
    </cofactor>
</comment>
<dbReference type="OrthoDB" id="1470350at2759"/>
<evidence type="ECO:0000256" key="7">
    <source>
        <dbReference type="ARBA" id="ARBA00023033"/>
    </source>
</evidence>
<dbReference type="InterPro" id="IPR017972">
    <property type="entry name" value="Cyt_P450_CS"/>
</dbReference>
<dbReference type="GO" id="GO:0016705">
    <property type="term" value="F:oxidoreductase activity, acting on paired donors, with incorporation or reduction of molecular oxygen"/>
    <property type="evidence" value="ECO:0007669"/>
    <property type="project" value="InterPro"/>
</dbReference>
<dbReference type="PRINTS" id="PR00463">
    <property type="entry name" value="EP450I"/>
</dbReference>
<evidence type="ECO:0000256" key="5">
    <source>
        <dbReference type="ARBA" id="ARBA00023002"/>
    </source>
</evidence>
<keyword evidence="11" id="KW-1185">Reference proteome</keyword>
<keyword evidence="5 9" id="KW-0560">Oxidoreductase</keyword>
<organism evidence="10 11">
    <name type="scientific">Pseudallescheria apiosperma</name>
    <name type="common">Scedosporium apiospermum</name>
    <dbReference type="NCBI Taxonomy" id="563466"/>
    <lineage>
        <taxon>Eukaryota</taxon>
        <taxon>Fungi</taxon>
        <taxon>Dikarya</taxon>
        <taxon>Ascomycota</taxon>
        <taxon>Pezizomycotina</taxon>
        <taxon>Sordariomycetes</taxon>
        <taxon>Hypocreomycetidae</taxon>
        <taxon>Microascales</taxon>
        <taxon>Microascaceae</taxon>
        <taxon>Scedosporium</taxon>
    </lineage>
</organism>
<dbReference type="GO" id="GO:0005506">
    <property type="term" value="F:iron ion binding"/>
    <property type="evidence" value="ECO:0007669"/>
    <property type="project" value="InterPro"/>
</dbReference>
<dbReference type="EMBL" id="JOWA01000094">
    <property type="protein sequence ID" value="KEZ43330.1"/>
    <property type="molecule type" value="Genomic_DNA"/>
</dbReference>
<dbReference type="InterPro" id="IPR050121">
    <property type="entry name" value="Cytochrome_P450_monoxygenase"/>
</dbReference>
<evidence type="ECO:0000256" key="6">
    <source>
        <dbReference type="ARBA" id="ARBA00023004"/>
    </source>
</evidence>
<gene>
    <name evidence="10" type="ORF">SAPIO_CDS4779</name>
</gene>
<dbReference type="InterPro" id="IPR036396">
    <property type="entry name" value="Cyt_P450_sf"/>
</dbReference>